<gene>
    <name evidence="1" type="ORF">GCM10022402_09400</name>
</gene>
<sequence>MAEQPVDDGARVLDGRAHAGQLRDPLERVGGCGRCGIHAYEPYAWNPRCHDAGAQLSYL</sequence>
<organism evidence="1 2">
    <name type="scientific">Salinactinospora qingdaonensis</name>
    <dbReference type="NCBI Taxonomy" id="702744"/>
    <lineage>
        <taxon>Bacteria</taxon>
        <taxon>Bacillati</taxon>
        <taxon>Actinomycetota</taxon>
        <taxon>Actinomycetes</taxon>
        <taxon>Streptosporangiales</taxon>
        <taxon>Nocardiopsidaceae</taxon>
        <taxon>Salinactinospora</taxon>
    </lineage>
</organism>
<comment type="caution">
    <text evidence="1">The sequence shown here is derived from an EMBL/GenBank/DDBJ whole genome shotgun (WGS) entry which is preliminary data.</text>
</comment>
<dbReference type="EMBL" id="BAABDD010000003">
    <property type="protein sequence ID" value="GAA3730849.1"/>
    <property type="molecule type" value="Genomic_DNA"/>
</dbReference>
<reference evidence="2" key="1">
    <citation type="journal article" date="2019" name="Int. J. Syst. Evol. Microbiol.">
        <title>The Global Catalogue of Microorganisms (GCM) 10K type strain sequencing project: providing services to taxonomists for standard genome sequencing and annotation.</title>
        <authorList>
            <consortium name="The Broad Institute Genomics Platform"/>
            <consortium name="The Broad Institute Genome Sequencing Center for Infectious Disease"/>
            <person name="Wu L."/>
            <person name="Ma J."/>
        </authorList>
    </citation>
    <scope>NUCLEOTIDE SEQUENCE [LARGE SCALE GENOMIC DNA]</scope>
    <source>
        <strain evidence="2">JCM 17137</strain>
    </source>
</reference>
<dbReference type="Proteomes" id="UP001500908">
    <property type="component" value="Unassembled WGS sequence"/>
</dbReference>
<protein>
    <submittedName>
        <fullName evidence="1">Uncharacterized protein</fullName>
    </submittedName>
</protein>
<accession>A0ABP7F5S3</accession>
<evidence type="ECO:0000313" key="1">
    <source>
        <dbReference type="EMBL" id="GAA3730849.1"/>
    </source>
</evidence>
<evidence type="ECO:0000313" key="2">
    <source>
        <dbReference type="Proteomes" id="UP001500908"/>
    </source>
</evidence>
<keyword evidence="2" id="KW-1185">Reference proteome</keyword>
<name>A0ABP7F5S3_9ACTN</name>
<proteinExistence type="predicted"/>